<dbReference type="EMBL" id="CM044701">
    <property type="protein sequence ID" value="KAI5681867.1"/>
    <property type="molecule type" value="Genomic_DNA"/>
</dbReference>
<sequence length="130" mass="15035">MAPRSLVKKEPLQAWILRAFTGSETDDDFILRRSWIYFFTSSQSYASRFFMEFGLCALPQDAPALAVEVLSYPNDEYIRWHREITRVYIRNSANRDTRSVGYQLAGVDRRMMEVDDMASVVIQEPPSSPS</sequence>
<comment type="caution">
    <text evidence="1">The sequence shown here is derived from an EMBL/GenBank/DDBJ whole genome shotgun (WGS) entry which is preliminary data.</text>
</comment>
<keyword evidence="2" id="KW-1185">Reference proteome</keyword>
<protein>
    <submittedName>
        <fullName evidence="1">Uncharacterized protein</fullName>
    </submittedName>
</protein>
<gene>
    <name evidence="1" type="ORF">M9H77_03095</name>
</gene>
<reference evidence="2" key="1">
    <citation type="journal article" date="2023" name="Nat. Plants">
        <title>Single-cell RNA sequencing provides a high-resolution roadmap for understanding the multicellular compartmentation of specialized metabolism.</title>
        <authorList>
            <person name="Sun S."/>
            <person name="Shen X."/>
            <person name="Li Y."/>
            <person name="Li Y."/>
            <person name="Wang S."/>
            <person name="Li R."/>
            <person name="Zhang H."/>
            <person name="Shen G."/>
            <person name="Guo B."/>
            <person name="Wei J."/>
            <person name="Xu J."/>
            <person name="St-Pierre B."/>
            <person name="Chen S."/>
            <person name="Sun C."/>
        </authorList>
    </citation>
    <scope>NUCLEOTIDE SEQUENCE [LARGE SCALE GENOMIC DNA]</scope>
</reference>
<dbReference type="Proteomes" id="UP001060085">
    <property type="component" value="Linkage Group LG01"/>
</dbReference>
<evidence type="ECO:0000313" key="1">
    <source>
        <dbReference type="EMBL" id="KAI5681867.1"/>
    </source>
</evidence>
<proteinExistence type="predicted"/>
<accession>A0ACC0CAJ3</accession>
<organism evidence="1 2">
    <name type="scientific">Catharanthus roseus</name>
    <name type="common">Madagascar periwinkle</name>
    <name type="synonym">Vinca rosea</name>
    <dbReference type="NCBI Taxonomy" id="4058"/>
    <lineage>
        <taxon>Eukaryota</taxon>
        <taxon>Viridiplantae</taxon>
        <taxon>Streptophyta</taxon>
        <taxon>Embryophyta</taxon>
        <taxon>Tracheophyta</taxon>
        <taxon>Spermatophyta</taxon>
        <taxon>Magnoliopsida</taxon>
        <taxon>eudicotyledons</taxon>
        <taxon>Gunneridae</taxon>
        <taxon>Pentapetalae</taxon>
        <taxon>asterids</taxon>
        <taxon>lamiids</taxon>
        <taxon>Gentianales</taxon>
        <taxon>Apocynaceae</taxon>
        <taxon>Rauvolfioideae</taxon>
        <taxon>Vinceae</taxon>
        <taxon>Catharanthinae</taxon>
        <taxon>Catharanthus</taxon>
    </lineage>
</organism>
<evidence type="ECO:0000313" key="2">
    <source>
        <dbReference type="Proteomes" id="UP001060085"/>
    </source>
</evidence>
<name>A0ACC0CAJ3_CATRO</name>